<organism evidence="3 4">
    <name type="scientific">Drosophila kikkawai</name>
    <name type="common">Fruit fly</name>
    <dbReference type="NCBI Taxonomy" id="30033"/>
    <lineage>
        <taxon>Eukaryota</taxon>
        <taxon>Metazoa</taxon>
        <taxon>Ecdysozoa</taxon>
        <taxon>Arthropoda</taxon>
        <taxon>Hexapoda</taxon>
        <taxon>Insecta</taxon>
        <taxon>Pterygota</taxon>
        <taxon>Neoptera</taxon>
        <taxon>Endopterygota</taxon>
        <taxon>Diptera</taxon>
        <taxon>Brachycera</taxon>
        <taxon>Muscomorpha</taxon>
        <taxon>Ephydroidea</taxon>
        <taxon>Drosophilidae</taxon>
        <taxon>Drosophila</taxon>
        <taxon>Sophophora</taxon>
    </lineage>
</organism>
<dbReference type="Pfam" id="PF05335">
    <property type="entry name" value="DUF745"/>
    <property type="match status" value="1"/>
</dbReference>
<dbReference type="OMA" id="NIRCKSN"/>
<evidence type="ECO:0000313" key="3">
    <source>
        <dbReference type="Proteomes" id="UP001652661"/>
    </source>
</evidence>
<reference evidence="4" key="1">
    <citation type="submission" date="2025-08" db="UniProtKB">
        <authorList>
            <consortium name="RefSeq"/>
        </authorList>
    </citation>
    <scope>IDENTIFICATION</scope>
    <source>
        <strain evidence="4">14028-0561.14</strain>
        <tissue evidence="4">Whole fly</tissue>
    </source>
</reference>
<dbReference type="InterPro" id="IPR007999">
    <property type="entry name" value="DUF745"/>
</dbReference>
<feature type="signal peptide" evidence="2">
    <location>
        <begin position="1"/>
        <end position="22"/>
    </location>
</feature>
<sequence length="314" mass="33773">MPHLKCIFTILMLMCVLRGLEGYRSARPNDWQAAYDDENNKFYEDSERLDRSLSEAGDPSQEVAIAGGNGNVNVNGNGNGNGNGAGCNGGDDDLAKSCKTGAKCSIASLNRSEGKMTASGFAQKAAQEAKAASDAQVPAAEAASFQAKCELAGKAIESAKGAEAVLAGKQEILEQARLELIEAEAEVARLSAAMRCTQENAELAVRAAHELQAELNHVKNLIREATKNVASMQCVAKGAQQELVEKTNILKAAKFRAENLNRQLAEAKADFDKTKMSAYRAVCAAVEAKQKAQRPRRMSWLYSGDDSFDFDDMR</sequence>
<evidence type="ECO:0000313" key="4">
    <source>
        <dbReference type="RefSeq" id="XP_017030051.1"/>
    </source>
</evidence>
<accession>A0A6P4J3Y4</accession>
<feature type="chain" id="PRO_5028234177" evidence="2">
    <location>
        <begin position="23"/>
        <end position="314"/>
    </location>
</feature>
<keyword evidence="2" id="KW-0732">Signal</keyword>
<dbReference type="GeneID" id="108079993"/>
<dbReference type="AlphaFoldDB" id="A0A6P4J3Y4"/>
<keyword evidence="3" id="KW-1185">Reference proteome</keyword>
<dbReference type="Proteomes" id="UP001652661">
    <property type="component" value="Chromosome X"/>
</dbReference>
<proteinExistence type="predicted"/>
<protein>
    <submittedName>
        <fullName evidence="4">Tropomyosin alpha-3 chain-like</fullName>
    </submittedName>
</protein>
<dbReference type="PANTHER" id="PTHR37161:SF2">
    <property type="entry name" value="AT11648P-RELATED"/>
    <property type="match status" value="1"/>
</dbReference>
<dbReference type="PANTHER" id="PTHR37161">
    <property type="entry name" value="HDC10475"/>
    <property type="match status" value="1"/>
</dbReference>
<evidence type="ECO:0000256" key="1">
    <source>
        <dbReference type="SAM" id="Coils"/>
    </source>
</evidence>
<dbReference type="OrthoDB" id="7868124at2759"/>
<feature type="coiled-coil region" evidence="1">
    <location>
        <begin position="166"/>
        <end position="277"/>
    </location>
</feature>
<gene>
    <name evidence="4" type="primary">LOC108079993</name>
</gene>
<evidence type="ECO:0000256" key="2">
    <source>
        <dbReference type="SAM" id="SignalP"/>
    </source>
</evidence>
<name>A0A6P4J3Y4_DROKI</name>
<keyword evidence="1" id="KW-0175">Coiled coil</keyword>
<dbReference type="RefSeq" id="XP_017030051.1">
    <property type="nucleotide sequence ID" value="XM_017174562.2"/>
</dbReference>